<dbReference type="KEGG" id="dtm:BJL86_0190"/>
<keyword evidence="1" id="KW-0812">Transmembrane</keyword>
<dbReference type="EMBL" id="CP015961">
    <property type="protein sequence ID" value="ANI91001.1"/>
    <property type="molecule type" value="Genomic_DNA"/>
</dbReference>
<dbReference type="RefSeq" id="WP_156515338.1">
    <property type="nucleotide sequence ID" value="NZ_CP015961.1"/>
</dbReference>
<keyword evidence="1" id="KW-1133">Transmembrane helix</keyword>
<accession>A0A173LHS0</accession>
<evidence type="ECO:0000313" key="2">
    <source>
        <dbReference type="EMBL" id="ANI91001.1"/>
    </source>
</evidence>
<organism evidence="2 3">
    <name type="scientific">Dietzia timorensis</name>
    <dbReference type="NCBI Taxonomy" id="499555"/>
    <lineage>
        <taxon>Bacteria</taxon>
        <taxon>Bacillati</taxon>
        <taxon>Actinomycetota</taxon>
        <taxon>Actinomycetes</taxon>
        <taxon>Mycobacteriales</taxon>
        <taxon>Dietziaceae</taxon>
        <taxon>Dietzia</taxon>
    </lineage>
</organism>
<keyword evidence="3" id="KW-1185">Reference proteome</keyword>
<reference evidence="2 3" key="1">
    <citation type="submission" date="2016-06" db="EMBL/GenBank/DDBJ databases">
        <title>Complete genome sequence of a saline-alkali tolerant type strain Dietzia timorensis ID05-A0528T.</title>
        <authorList>
            <person name="Wu X."/>
        </authorList>
    </citation>
    <scope>NUCLEOTIDE SEQUENCE [LARGE SCALE GENOMIC DNA]</scope>
    <source>
        <strain evidence="2 3">ID05-A0528</strain>
    </source>
</reference>
<dbReference type="Proteomes" id="UP000186104">
    <property type="component" value="Chromosome"/>
</dbReference>
<proteinExistence type="predicted"/>
<keyword evidence="1" id="KW-0472">Membrane</keyword>
<gene>
    <name evidence="2" type="ORF">BJL86_0190</name>
</gene>
<feature type="transmembrane region" description="Helical" evidence="1">
    <location>
        <begin position="45"/>
        <end position="64"/>
    </location>
</feature>
<sequence>MSSSMQHFTHGEKRLRDFIDRDARQANCDTFSYTDQEAEHRNRQLISGLIVALVAIAVIACLLLL</sequence>
<protein>
    <submittedName>
        <fullName evidence="2">Uncharacterized protein</fullName>
    </submittedName>
</protein>
<name>A0A173LHS0_9ACTN</name>
<dbReference type="AlphaFoldDB" id="A0A173LHS0"/>
<evidence type="ECO:0000313" key="3">
    <source>
        <dbReference type="Proteomes" id="UP000186104"/>
    </source>
</evidence>
<evidence type="ECO:0000256" key="1">
    <source>
        <dbReference type="SAM" id="Phobius"/>
    </source>
</evidence>